<dbReference type="PROSITE" id="PS51295">
    <property type="entry name" value="CRM"/>
    <property type="match status" value="1"/>
</dbReference>
<evidence type="ECO:0000256" key="1">
    <source>
        <dbReference type="ARBA" id="ARBA00022884"/>
    </source>
</evidence>
<accession>A0A426U5A8</accession>
<dbReference type="Pfam" id="PF01985">
    <property type="entry name" value="CRS1_YhbY"/>
    <property type="match status" value="1"/>
</dbReference>
<evidence type="ECO:0000256" key="3">
    <source>
        <dbReference type="SAM" id="Phobius"/>
    </source>
</evidence>
<dbReference type="InterPro" id="IPR017924">
    <property type="entry name" value="RNA-binding_YhbY"/>
</dbReference>
<dbReference type="InterPro" id="IPR001890">
    <property type="entry name" value="RNA-binding_CRM"/>
</dbReference>
<keyword evidence="3" id="KW-1133">Transmembrane helix</keyword>
<dbReference type="AlphaFoldDB" id="A0A426U5A8"/>
<name>A0A426U5A8_9CHLR</name>
<keyword evidence="1 2" id="KW-0694">RNA-binding</keyword>
<sequence>MSKAQRAHLRKLANPLKPTVMVGKQGLTEQLMAKIEQELTAHELIKVRLLEYKDQKDALAATMVAESGAALVGIIGHVITLYRPRPAEEG</sequence>
<dbReference type="NCBIfam" id="TIGR00253">
    <property type="entry name" value="RNA_bind_YhbY"/>
    <property type="match status" value="1"/>
</dbReference>
<evidence type="ECO:0000313" key="5">
    <source>
        <dbReference type="EMBL" id="RRR75127.1"/>
    </source>
</evidence>
<keyword evidence="3" id="KW-0812">Transmembrane</keyword>
<dbReference type="EMBL" id="RSAS01000212">
    <property type="protein sequence ID" value="RRR75127.1"/>
    <property type="molecule type" value="Genomic_DNA"/>
</dbReference>
<dbReference type="Proteomes" id="UP000280307">
    <property type="component" value="Unassembled WGS sequence"/>
</dbReference>
<dbReference type="InterPro" id="IPR051925">
    <property type="entry name" value="RNA-binding_domain"/>
</dbReference>
<feature type="domain" description="CRM" evidence="4">
    <location>
        <begin position="1"/>
        <end position="90"/>
    </location>
</feature>
<dbReference type="InterPro" id="IPR035920">
    <property type="entry name" value="YhbY-like_sf"/>
</dbReference>
<dbReference type="SMART" id="SM01103">
    <property type="entry name" value="CRS1_YhbY"/>
    <property type="match status" value="1"/>
</dbReference>
<proteinExistence type="predicted"/>
<reference evidence="5 6" key="1">
    <citation type="submission" date="2018-12" db="EMBL/GenBank/DDBJ databases">
        <title>Genome Sequence of Candidatus Viridilinea halotolerans isolated from saline sulfide-rich spring.</title>
        <authorList>
            <person name="Grouzdev D.S."/>
            <person name="Burganskaya E.I."/>
            <person name="Krutkina M.S."/>
            <person name="Sukhacheva M.V."/>
            <person name="Gorlenko V.M."/>
        </authorList>
    </citation>
    <scope>NUCLEOTIDE SEQUENCE [LARGE SCALE GENOMIC DNA]</scope>
    <source>
        <strain evidence="5">Chok-6</strain>
    </source>
</reference>
<dbReference type="PANTHER" id="PTHR40065:SF3">
    <property type="entry name" value="RNA-BINDING PROTEIN YHBY"/>
    <property type="match status" value="1"/>
</dbReference>
<dbReference type="Gene3D" id="3.30.110.60">
    <property type="entry name" value="YhbY-like"/>
    <property type="match status" value="1"/>
</dbReference>
<dbReference type="GO" id="GO:0003723">
    <property type="term" value="F:RNA binding"/>
    <property type="evidence" value="ECO:0007669"/>
    <property type="project" value="UniProtKB-UniRule"/>
</dbReference>
<dbReference type="PANTHER" id="PTHR40065">
    <property type="entry name" value="RNA-BINDING PROTEIN YHBY"/>
    <property type="match status" value="1"/>
</dbReference>
<keyword evidence="3" id="KW-0472">Membrane</keyword>
<dbReference type="SUPFAM" id="SSF75471">
    <property type="entry name" value="YhbY-like"/>
    <property type="match status" value="1"/>
</dbReference>
<gene>
    <name evidence="5" type="primary">yhbY</name>
    <name evidence="5" type="ORF">EI684_05430</name>
</gene>
<protein>
    <submittedName>
        <fullName evidence="5">Ribosome assembly RNA-binding protein YhbY</fullName>
    </submittedName>
</protein>
<evidence type="ECO:0000313" key="6">
    <source>
        <dbReference type="Proteomes" id="UP000280307"/>
    </source>
</evidence>
<feature type="transmembrane region" description="Helical" evidence="3">
    <location>
        <begin position="58"/>
        <end position="82"/>
    </location>
</feature>
<comment type="caution">
    <text evidence="5">The sequence shown here is derived from an EMBL/GenBank/DDBJ whole genome shotgun (WGS) entry which is preliminary data.</text>
</comment>
<evidence type="ECO:0000256" key="2">
    <source>
        <dbReference type="PROSITE-ProRule" id="PRU00626"/>
    </source>
</evidence>
<organism evidence="5 6">
    <name type="scientific">Candidatus Viridilinea halotolerans</name>
    <dbReference type="NCBI Taxonomy" id="2491704"/>
    <lineage>
        <taxon>Bacteria</taxon>
        <taxon>Bacillati</taxon>
        <taxon>Chloroflexota</taxon>
        <taxon>Chloroflexia</taxon>
        <taxon>Chloroflexales</taxon>
        <taxon>Chloroflexineae</taxon>
        <taxon>Oscillochloridaceae</taxon>
        <taxon>Candidatus Viridilinea</taxon>
    </lineage>
</organism>
<evidence type="ECO:0000259" key="4">
    <source>
        <dbReference type="PROSITE" id="PS51295"/>
    </source>
</evidence>